<evidence type="ECO:0000256" key="6">
    <source>
        <dbReference type="ARBA" id="ARBA00058385"/>
    </source>
</evidence>
<comment type="caution">
    <text evidence="10">The sequence shown here is derived from an EMBL/GenBank/DDBJ whole genome shotgun (WGS) entry which is preliminary data.</text>
</comment>
<evidence type="ECO:0000313" key="11">
    <source>
        <dbReference type="Proteomes" id="UP001378592"/>
    </source>
</evidence>
<dbReference type="AlphaFoldDB" id="A0AAN9Z5W8"/>
<evidence type="ECO:0000313" key="10">
    <source>
        <dbReference type="EMBL" id="KAK7869368.1"/>
    </source>
</evidence>
<keyword evidence="11" id="KW-1185">Reference proteome</keyword>
<dbReference type="Proteomes" id="UP001378592">
    <property type="component" value="Unassembled WGS sequence"/>
</dbReference>
<accession>A0AAN9Z5W8</accession>
<evidence type="ECO:0000259" key="9">
    <source>
        <dbReference type="PROSITE" id="PS51263"/>
    </source>
</evidence>
<evidence type="ECO:0000256" key="7">
    <source>
        <dbReference type="ARBA" id="ARBA00062335"/>
    </source>
</evidence>
<dbReference type="Pfam" id="PF00241">
    <property type="entry name" value="Cofilin_ADF"/>
    <property type="match status" value="1"/>
</dbReference>
<evidence type="ECO:0000256" key="8">
    <source>
        <dbReference type="ARBA" id="ARBA00068121"/>
    </source>
</evidence>
<comment type="similarity">
    <text evidence="5">Belongs to the actin-binding proteins ADF family. Coactosin subfamily.</text>
</comment>
<dbReference type="InterPro" id="IPR029006">
    <property type="entry name" value="ADF-H/Gelsolin-like_dom_sf"/>
</dbReference>
<keyword evidence="4" id="KW-0206">Cytoskeleton</keyword>
<dbReference type="EMBL" id="JAZDUA010000075">
    <property type="protein sequence ID" value="KAK7869368.1"/>
    <property type="molecule type" value="Genomic_DNA"/>
</dbReference>
<dbReference type="GO" id="GO:0030427">
    <property type="term" value="C:site of polarized growth"/>
    <property type="evidence" value="ECO:0007669"/>
    <property type="project" value="TreeGrafter"/>
</dbReference>
<gene>
    <name evidence="10" type="ORF">R5R35_000676</name>
</gene>
<dbReference type="Gene3D" id="3.40.20.10">
    <property type="entry name" value="Severin"/>
    <property type="match status" value="1"/>
</dbReference>
<comment type="function">
    <text evidence="6">Binds to F-actin in a calcium-independent manner. Has no direct effect on actin depolymerization. Acts as a chaperone for ALOX5 (5LO), influencing both its stability and activity in leukotrienes synthesis.</text>
</comment>
<dbReference type="PANTHER" id="PTHR10829">
    <property type="entry name" value="CORTACTIN AND DREBRIN"/>
    <property type="match status" value="1"/>
</dbReference>
<dbReference type="SMART" id="SM00102">
    <property type="entry name" value="ADF"/>
    <property type="match status" value="1"/>
</dbReference>
<comment type="subcellular location">
    <subcellularLocation>
        <location evidence="1">Cytoplasm</location>
        <location evidence="1">Cytoskeleton</location>
    </subcellularLocation>
</comment>
<dbReference type="PROSITE" id="PS51263">
    <property type="entry name" value="ADF_H"/>
    <property type="match status" value="1"/>
</dbReference>
<keyword evidence="3" id="KW-0009">Actin-binding</keyword>
<dbReference type="CDD" id="cd11282">
    <property type="entry name" value="ADF_coactosin_like"/>
    <property type="match status" value="1"/>
</dbReference>
<dbReference type="SUPFAM" id="SSF55753">
    <property type="entry name" value="Actin depolymerizing proteins"/>
    <property type="match status" value="1"/>
</dbReference>
<dbReference type="FunFam" id="3.40.20.10:FF:000018">
    <property type="entry name" value="Coactosin-like 1"/>
    <property type="match status" value="1"/>
</dbReference>
<dbReference type="InterPro" id="IPR002108">
    <property type="entry name" value="ADF-H"/>
</dbReference>
<proteinExistence type="inferred from homology"/>
<evidence type="ECO:0000256" key="4">
    <source>
        <dbReference type="ARBA" id="ARBA00023212"/>
    </source>
</evidence>
<evidence type="ECO:0000256" key="2">
    <source>
        <dbReference type="ARBA" id="ARBA00022490"/>
    </source>
</evidence>
<comment type="subunit">
    <text evidence="7">Interacts with 5-lipoxygenase (ALOX5/5LO) in a calcium-independent manner. Binds to F-actin with a stoichiometry of 1:2.</text>
</comment>
<feature type="domain" description="ADF-H" evidence="9">
    <location>
        <begin position="22"/>
        <end position="150"/>
    </location>
</feature>
<organism evidence="10 11">
    <name type="scientific">Gryllus longicercus</name>
    <dbReference type="NCBI Taxonomy" id="2509291"/>
    <lineage>
        <taxon>Eukaryota</taxon>
        <taxon>Metazoa</taxon>
        <taxon>Ecdysozoa</taxon>
        <taxon>Arthropoda</taxon>
        <taxon>Hexapoda</taxon>
        <taxon>Insecta</taxon>
        <taxon>Pterygota</taxon>
        <taxon>Neoptera</taxon>
        <taxon>Polyneoptera</taxon>
        <taxon>Orthoptera</taxon>
        <taxon>Ensifera</taxon>
        <taxon>Gryllidea</taxon>
        <taxon>Grylloidea</taxon>
        <taxon>Gryllidae</taxon>
        <taxon>Gryllinae</taxon>
        <taxon>Gryllus</taxon>
    </lineage>
</organism>
<keyword evidence="2" id="KW-0963">Cytoplasm</keyword>
<dbReference type="PANTHER" id="PTHR10829:SF29">
    <property type="entry name" value="COACTOSIN-LIKE PROTEIN"/>
    <property type="match status" value="1"/>
</dbReference>
<reference evidence="10 11" key="1">
    <citation type="submission" date="2024-03" db="EMBL/GenBank/DDBJ databases">
        <title>The genome assembly and annotation of the cricket Gryllus longicercus Weissman &amp; Gray.</title>
        <authorList>
            <person name="Szrajer S."/>
            <person name="Gray D."/>
            <person name="Ylla G."/>
        </authorList>
    </citation>
    <scope>NUCLEOTIDE SEQUENCE [LARGE SCALE GENOMIC DNA]</scope>
    <source>
        <strain evidence="10">DAG 2021-001</strain>
        <tissue evidence="10">Whole body minus gut</tissue>
    </source>
</reference>
<dbReference type="GO" id="GO:0051015">
    <property type="term" value="F:actin filament binding"/>
    <property type="evidence" value="ECO:0007669"/>
    <property type="project" value="TreeGrafter"/>
</dbReference>
<sequence>MSEGGLEYETIIQDGPKKADMSTFVDTEAIQAAYNDVRSDTSETEWAVFKFDGSRIVCAATGKEFENFRSLFGNDDRAFGYIRVQTGDEMSKRQKFLFLTWVGPGVGVIKRAKMSTDKAVVKNIVVNFAVELQLETKSDFDMQYFKDQLARAGGANYGTGERDM</sequence>
<evidence type="ECO:0000256" key="5">
    <source>
        <dbReference type="ARBA" id="ARBA00038052"/>
    </source>
</evidence>
<evidence type="ECO:0000256" key="3">
    <source>
        <dbReference type="ARBA" id="ARBA00023203"/>
    </source>
</evidence>
<dbReference type="GO" id="GO:0005884">
    <property type="term" value="C:actin filament"/>
    <property type="evidence" value="ECO:0007669"/>
    <property type="project" value="TreeGrafter"/>
</dbReference>
<evidence type="ECO:0000256" key="1">
    <source>
        <dbReference type="ARBA" id="ARBA00004245"/>
    </source>
</evidence>
<dbReference type="GO" id="GO:0030833">
    <property type="term" value="P:regulation of actin filament polymerization"/>
    <property type="evidence" value="ECO:0007669"/>
    <property type="project" value="TreeGrafter"/>
</dbReference>
<name>A0AAN9Z5W8_9ORTH</name>
<dbReference type="GO" id="GO:0030864">
    <property type="term" value="C:cortical actin cytoskeleton"/>
    <property type="evidence" value="ECO:0007669"/>
    <property type="project" value="TreeGrafter"/>
</dbReference>
<protein>
    <recommendedName>
        <fullName evidence="8">Coactosin-like protein</fullName>
    </recommendedName>
</protein>